<feature type="chain" id="PRO_5045363855" evidence="1">
    <location>
        <begin position="21"/>
        <end position="293"/>
    </location>
</feature>
<dbReference type="Proteomes" id="UP001519332">
    <property type="component" value="Unassembled WGS sequence"/>
</dbReference>
<dbReference type="InterPro" id="IPR036691">
    <property type="entry name" value="Endo/exonu/phosph_ase_sf"/>
</dbReference>
<dbReference type="GO" id="GO:0004519">
    <property type="term" value="F:endonuclease activity"/>
    <property type="evidence" value="ECO:0007669"/>
    <property type="project" value="UniProtKB-KW"/>
</dbReference>
<dbReference type="InterPro" id="IPR050410">
    <property type="entry name" value="CCR4/nocturin_mRNA_transcr"/>
</dbReference>
<dbReference type="PANTHER" id="PTHR12121">
    <property type="entry name" value="CARBON CATABOLITE REPRESSOR PROTEIN 4"/>
    <property type="match status" value="1"/>
</dbReference>
<dbReference type="Gene3D" id="3.60.10.10">
    <property type="entry name" value="Endonuclease/exonuclease/phosphatase"/>
    <property type="match status" value="1"/>
</dbReference>
<evidence type="ECO:0000256" key="1">
    <source>
        <dbReference type="SAM" id="SignalP"/>
    </source>
</evidence>
<evidence type="ECO:0000313" key="4">
    <source>
        <dbReference type="Proteomes" id="UP001519332"/>
    </source>
</evidence>
<protein>
    <submittedName>
        <fullName evidence="3">Endonuclease/exonuclease/phosphatase family metal-dependent hydrolase</fullName>
    </submittedName>
</protein>
<feature type="domain" description="Endonuclease/exonuclease/phosphatase" evidence="2">
    <location>
        <begin position="39"/>
        <end position="283"/>
    </location>
</feature>
<accession>A0ABS4TLA7</accession>
<keyword evidence="3" id="KW-0540">Nuclease</keyword>
<evidence type="ECO:0000313" key="3">
    <source>
        <dbReference type="EMBL" id="MBP2325195.1"/>
    </source>
</evidence>
<keyword evidence="3" id="KW-0255">Endonuclease</keyword>
<dbReference type="InterPro" id="IPR005135">
    <property type="entry name" value="Endo/exonuclease/phosphatase"/>
</dbReference>
<sequence length="293" mass="32183">MSLVVTLGVSLGLLTGIATATAEPAPVLGPAQGDSLHLMSFNLRFAANTGPNSWRQRRAVMAELLNRELPTVLGTQEGLSGQLQDIDRDLPPRYDWIGVGREGGNRGEFTAIFYDTERLSLRESGQFWLSDTPSVVGSITWGNVVPRMVTVARFTDRRTGKEFFAVNTHFDNKSENASQRSAELVRNRIARLAPGLPVLLLGDFNDPAGNAPSYDTLVTKGGMTDSWLAATRQATPLYATYHGYRRIRPNGYRIDWILTKGNVTVNAAGINTFAKDGQYPSDHFPIQAMVTLR</sequence>
<dbReference type="Pfam" id="PF03372">
    <property type="entry name" value="Exo_endo_phos"/>
    <property type="match status" value="1"/>
</dbReference>
<reference evidence="3 4" key="1">
    <citation type="submission" date="2021-03" db="EMBL/GenBank/DDBJ databases">
        <title>Sequencing the genomes of 1000 actinobacteria strains.</title>
        <authorList>
            <person name="Klenk H.-P."/>
        </authorList>
    </citation>
    <scope>NUCLEOTIDE SEQUENCE [LARGE SCALE GENOMIC DNA]</scope>
    <source>
        <strain evidence="3 4">DSM 46670</strain>
    </source>
</reference>
<gene>
    <name evidence="3" type="ORF">JOF56_005580</name>
</gene>
<dbReference type="GO" id="GO:0016787">
    <property type="term" value="F:hydrolase activity"/>
    <property type="evidence" value="ECO:0007669"/>
    <property type="project" value="UniProtKB-KW"/>
</dbReference>
<evidence type="ECO:0000259" key="2">
    <source>
        <dbReference type="Pfam" id="PF03372"/>
    </source>
</evidence>
<proteinExistence type="predicted"/>
<name>A0ABS4TLA7_9PSEU</name>
<dbReference type="CDD" id="cd09083">
    <property type="entry name" value="EEP-1"/>
    <property type="match status" value="1"/>
</dbReference>
<feature type="signal peptide" evidence="1">
    <location>
        <begin position="1"/>
        <end position="20"/>
    </location>
</feature>
<organism evidence="3 4">
    <name type="scientific">Kibdelosporangium banguiense</name>
    <dbReference type="NCBI Taxonomy" id="1365924"/>
    <lineage>
        <taxon>Bacteria</taxon>
        <taxon>Bacillati</taxon>
        <taxon>Actinomycetota</taxon>
        <taxon>Actinomycetes</taxon>
        <taxon>Pseudonocardiales</taxon>
        <taxon>Pseudonocardiaceae</taxon>
        <taxon>Kibdelosporangium</taxon>
    </lineage>
</organism>
<dbReference type="RefSeq" id="WP_307855282.1">
    <property type="nucleotide sequence ID" value="NZ_JAGINW010000001.1"/>
</dbReference>
<keyword evidence="3" id="KW-0378">Hydrolase</keyword>
<dbReference type="SUPFAM" id="SSF56219">
    <property type="entry name" value="DNase I-like"/>
    <property type="match status" value="1"/>
</dbReference>
<keyword evidence="4" id="KW-1185">Reference proteome</keyword>
<comment type="caution">
    <text evidence="3">The sequence shown here is derived from an EMBL/GenBank/DDBJ whole genome shotgun (WGS) entry which is preliminary data.</text>
</comment>
<dbReference type="PANTHER" id="PTHR12121:SF36">
    <property type="entry name" value="ENDONUCLEASE_EXONUCLEASE_PHOSPHATASE DOMAIN-CONTAINING PROTEIN"/>
    <property type="match status" value="1"/>
</dbReference>
<keyword evidence="1" id="KW-0732">Signal</keyword>
<dbReference type="EMBL" id="JAGINW010000001">
    <property type="protein sequence ID" value="MBP2325195.1"/>
    <property type="molecule type" value="Genomic_DNA"/>
</dbReference>